<sequence length="141" mass="15655">MRRRDVVFLFLLTFRCFPTFGSGATVLPPEEMDALQQIGKKLGKSWNYSANPCTGGSGWSGPPATDEFENAVTCNCLQNDDKFCHVESMRISDINGTTSPFPNLVKMTDIETLSRRTTTETGLADEAKDMCWDSKRFGLSP</sequence>
<comment type="caution">
    <text evidence="1">The sequence shown here is derived from an EMBL/GenBank/DDBJ whole genome shotgun (WGS) entry which is preliminary data.</text>
</comment>
<dbReference type="EMBL" id="CM056820">
    <property type="protein sequence ID" value="KAJ8616572.1"/>
    <property type="molecule type" value="Genomic_DNA"/>
</dbReference>
<reference evidence="1 2" key="1">
    <citation type="journal article" date="2022" name="Hortic Res">
        <title>A haplotype resolved chromosomal level avocado genome allows analysis of novel avocado genes.</title>
        <authorList>
            <person name="Nath O."/>
            <person name="Fletcher S.J."/>
            <person name="Hayward A."/>
            <person name="Shaw L.M."/>
            <person name="Masouleh A.K."/>
            <person name="Furtado A."/>
            <person name="Henry R.J."/>
            <person name="Mitter N."/>
        </authorList>
    </citation>
    <scope>NUCLEOTIDE SEQUENCE [LARGE SCALE GENOMIC DNA]</scope>
    <source>
        <strain evidence="2">cv. Hass</strain>
    </source>
</reference>
<accession>A0ACC2K623</accession>
<gene>
    <name evidence="1" type="ORF">MRB53_035944</name>
</gene>
<evidence type="ECO:0000313" key="1">
    <source>
        <dbReference type="EMBL" id="KAJ8616572.1"/>
    </source>
</evidence>
<proteinExistence type="predicted"/>
<protein>
    <submittedName>
        <fullName evidence="1">Uncharacterized protein</fullName>
    </submittedName>
</protein>
<name>A0ACC2K623_PERAE</name>
<keyword evidence="2" id="KW-1185">Reference proteome</keyword>
<dbReference type="Proteomes" id="UP001234297">
    <property type="component" value="Chromosome 12"/>
</dbReference>
<evidence type="ECO:0000313" key="2">
    <source>
        <dbReference type="Proteomes" id="UP001234297"/>
    </source>
</evidence>
<organism evidence="1 2">
    <name type="scientific">Persea americana</name>
    <name type="common">Avocado</name>
    <dbReference type="NCBI Taxonomy" id="3435"/>
    <lineage>
        <taxon>Eukaryota</taxon>
        <taxon>Viridiplantae</taxon>
        <taxon>Streptophyta</taxon>
        <taxon>Embryophyta</taxon>
        <taxon>Tracheophyta</taxon>
        <taxon>Spermatophyta</taxon>
        <taxon>Magnoliopsida</taxon>
        <taxon>Magnoliidae</taxon>
        <taxon>Laurales</taxon>
        <taxon>Lauraceae</taxon>
        <taxon>Persea</taxon>
    </lineage>
</organism>